<dbReference type="EMBL" id="LSRX01000381">
    <property type="protein sequence ID" value="OLP98915.1"/>
    <property type="molecule type" value="Genomic_DNA"/>
</dbReference>
<protein>
    <submittedName>
        <fullName evidence="2">Retrovirus-related Pol polyprotein from type-2 retrotransposable element R2DM</fullName>
    </submittedName>
</protein>
<dbReference type="Pfam" id="PF00078">
    <property type="entry name" value="RVT_1"/>
    <property type="match status" value="1"/>
</dbReference>
<evidence type="ECO:0000313" key="3">
    <source>
        <dbReference type="Proteomes" id="UP000186817"/>
    </source>
</evidence>
<dbReference type="Proteomes" id="UP000186817">
    <property type="component" value="Unassembled WGS sequence"/>
</dbReference>
<evidence type="ECO:0000259" key="1">
    <source>
        <dbReference type="PROSITE" id="PS50878"/>
    </source>
</evidence>
<comment type="caution">
    <text evidence="2">The sequence shown here is derived from an EMBL/GenBank/DDBJ whole genome shotgun (WGS) entry which is preliminary data.</text>
</comment>
<dbReference type="PROSITE" id="PS50878">
    <property type="entry name" value="RT_POL"/>
    <property type="match status" value="1"/>
</dbReference>
<sequence>MDFFSAWVELHHRSVDMLPNINLLSLPTGHRNDKTSFQASGGGPEADAAAASVDVEKLRNNIKDVCTTYATAPGIQGQWEEVTRVFSERSRTAPSPDFTIEEIKLCIDRLWPHKTAGPPGMSNEYLISLWELDDGQQLLCDFLNRLLRADDLPSALREAQVILIPKVISVTGPGDYRPINLLECINKVFCWLLATRLATMWNAPQVQLGGIKGLQVCDALMTAQCRTTRDSKEARYSLYLSCDIQTALDALDHAVVAKFLLDECGVQHGSEALQLLKLLIMPPLPFDWNGFSFKRRQGTGVQQGGSHSAIIFSYILGLACQKLELDWREGGEGTCHSSIILLFMDDLLLAFDSWQQAITLTEELQQVLKSLGLRLKTTLMSHQFVLLQGVSVSFPPGSVLGQITWSTSCTYLQKTLTHYEVGGKGGFADTTAVLLDAFGKATHAAFESLQRCVRRGHWSNLHSTFRLCNTYIGGTWYWYSPLLEPCQTTSPEFGLSKDCAYLALRMSPRVRCAAGDLAGRAQFKPVEKDTL</sequence>
<name>A0A1Q9DUR0_SYMMI</name>
<dbReference type="SUPFAM" id="SSF56672">
    <property type="entry name" value="DNA/RNA polymerases"/>
    <property type="match status" value="1"/>
</dbReference>
<feature type="domain" description="Reverse transcriptase" evidence="1">
    <location>
        <begin position="145"/>
        <end position="416"/>
    </location>
</feature>
<keyword evidence="3" id="KW-1185">Reference proteome</keyword>
<organism evidence="2 3">
    <name type="scientific">Symbiodinium microadriaticum</name>
    <name type="common">Dinoflagellate</name>
    <name type="synonym">Zooxanthella microadriatica</name>
    <dbReference type="NCBI Taxonomy" id="2951"/>
    <lineage>
        <taxon>Eukaryota</taxon>
        <taxon>Sar</taxon>
        <taxon>Alveolata</taxon>
        <taxon>Dinophyceae</taxon>
        <taxon>Suessiales</taxon>
        <taxon>Symbiodiniaceae</taxon>
        <taxon>Symbiodinium</taxon>
    </lineage>
</organism>
<dbReference type="OrthoDB" id="432197at2759"/>
<dbReference type="PANTHER" id="PTHR19446">
    <property type="entry name" value="REVERSE TRANSCRIPTASES"/>
    <property type="match status" value="1"/>
</dbReference>
<dbReference type="InterPro" id="IPR043502">
    <property type="entry name" value="DNA/RNA_pol_sf"/>
</dbReference>
<reference evidence="2 3" key="1">
    <citation type="submission" date="2016-02" db="EMBL/GenBank/DDBJ databases">
        <title>Genome analysis of coral dinoflagellate symbionts highlights evolutionary adaptations to a symbiotic lifestyle.</title>
        <authorList>
            <person name="Aranda M."/>
            <person name="Li Y."/>
            <person name="Liew Y.J."/>
            <person name="Baumgarten S."/>
            <person name="Simakov O."/>
            <person name="Wilson M."/>
            <person name="Piel J."/>
            <person name="Ashoor H."/>
            <person name="Bougouffa S."/>
            <person name="Bajic V.B."/>
            <person name="Ryu T."/>
            <person name="Ravasi T."/>
            <person name="Bayer T."/>
            <person name="Micklem G."/>
            <person name="Kim H."/>
            <person name="Bhak J."/>
            <person name="Lajeunesse T.C."/>
            <person name="Voolstra C.R."/>
        </authorList>
    </citation>
    <scope>NUCLEOTIDE SEQUENCE [LARGE SCALE GENOMIC DNA]</scope>
    <source>
        <strain evidence="2 3">CCMP2467</strain>
    </source>
</reference>
<accession>A0A1Q9DUR0</accession>
<proteinExistence type="predicted"/>
<dbReference type="InterPro" id="IPR000477">
    <property type="entry name" value="RT_dom"/>
</dbReference>
<gene>
    <name evidence="2" type="primary">pol</name>
    <name evidence="2" type="ORF">AK812_SmicGene18605</name>
</gene>
<evidence type="ECO:0000313" key="2">
    <source>
        <dbReference type="EMBL" id="OLP98915.1"/>
    </source>
</evidence>
<dbReference type="AlphaFoldDB" id="A0A1Q9DUR0"/>